<dbReference type="InterPro" id="IPR004045">
    <property type="entry name" value="Glutathione_S-Trfase_N"/>
</dbReference>
<evidence type="ECO:0000259" key="1">
    <source>
        <dbReference type="PROSITE" id="PS50404"/>
    </source>
</evidence>
<evidence type="ECO:0000313" key="2">
    <source>
        <dbReference type="EMBL" id="CAB3795318.1"/>
    </source>
</evidence>
<dbReference type="CDD" id="cd03205">
    <property type="entry name" value="GST_C_6"/>
    <property type="match status" value="1"/>
</dbReference>
<dbReference type="CDD" id="cd03049">
    <property type="entry name" value="GST_N_3"/>
    <property type="match status" value="1"/>
</dbReference>
<dbReference type="Gene3D" id="1.20.1050.10">
    <property type="match status" value="1"/>
</dbReference>
<dbReference type="InterPro" id="IPR036249">
    <property type="entry name" value="Thioredoxin-like_sf"/>
</dbReference>
<dbReference type="Pfam" id="PF13409">
    <property type="entry name" value="GST_N_2"/>
    <property type="match status" value="1"/>
</dbReference>
<dbReference type="PANTHER" id="PTHR43968:SF6">
    <property type="entry name" value="GLUTATHIONE S-TRANSFERASE OMEGA"/>
    <property type="match status" value="1"/>
</dbReference>
<accession>A0A6S7BPN5</accession>
<dbReference type="Proteomes" id="UP000494115">
    <property type="component" value="Unassembled WGS sequence"/>
</dbReference>
<keyword evidence="3" id="KW-1185">Reference proteome</keyword>
<dbReference type="InterPro" id="IPR050983">
    <property type="entry name" value="GST_Omega/HSP26"/>
</dbReference>
<dbReference type="InterPro" id="IPR036282">
    <property type="entry name" value="Glutathione-S-Trfase_C_sf"/>
</dbReference>
<proteinExistence type="predicted"/>
<dbReference type="EMBL" id="CADIKM010000021">
    <property type="protein sequence ID" value="CAB3795318.1"/>
    <property type="molecule type" value="Genomic_DNA"/>
</dbReference>
<protein>
    <submittedName>
        <fullName evidence="2">Putative GST-like protein YibF</fullName>
    </submittedName>
</protein>
<dbReference type="AlphaFoldDB" id="A0A6S7BPN5"/>
<reference evidence="2 3" key="1">
    <citation type="submission" date="2020-04" db="EMBL/GenBank/DDBJ databases">
        <authorList>
            <person name="De Canck E."/>
        </authorList>
    </citation>
    <scope>NUCLEOTIDE SEQUENCE [LARGE SCALE GENOMIC DNA]</scope>
    <source>
        <strain evidence="2 3">LMG 28138</strain>
    </source>
</reference>
<dbReference type="Gene3D" id="3.40.30.10">
    <property type="entry name" value="Glutaredoxin"/>
    <property type="match status" value="1"/>
</dbReference>
<dbReference type="GO" id="GO:0005737">
    <property type="term" value="C:cytoplasm"/>
    <property type="evidence" value="ECO:0007669"/>
    <property type="project" value="TreeGrafter"/>
</dbReference>
<dbReference type="SUPFAM" id="SSF52833">
    <property type="entry name" value="Thioredoxin-like"/>
    <property type="match status" value="1"/>
</dbReference>
<dbReference type="Pfam" id="PF13410">
    <property type="entry name" value="GST_C_2"/>
    <property type="match status" value="1"/>
</dbReference>
<dbReference type="SUPFAM" id="SSF47616">
    <property type="entry name" value="GST C-terminal domain-like"/>
    <property type="match status" value="1"/>
</dbReference>
<dbReference type="PANTHER" id="PTHR43968">
    <property type="match status" value="1"/>
</dbReference>
<sequence>MKIHYSPTSPFVRKVLVAGAELGFEMERLPSAANPVTRDQTIVATNPLGQVPTLFTDDGMVLYDSRVICEYLDALAGGNRLFPAPGAARWERLTEQSLADGLLDAALLMRYERVMRPDEMFFKPWQRGQHEKVTSALARLESWAPGFGERVDIGTISIACALAYLDLRFPDEGWRRHTTLAAWYERFSARESMQRTEHQVPA</sequence>
<evidence type="ECO:0000313" key="3">
    <source>
        <dbReference type="Proteomes" id="UP000494115"/>
    </source>
</evidence>
<dbReference type="PROSITE" id="PS50404">
    <property type="entry name" value="GST_NTER"/>
    <property type="match status" value="1"/>
</dbReference>
<name>A0A6S7BPN5_9BURK</name>
<dbReference type="RefSeq" id="WP_175106420.1">
    <property type="nucleotide sequence ID" value="NZ_CADIKM010000021.1"/>
</dbReference>
<gene>
    <name evidence="2" type="primary">yibF_2</name>
    <name evidence="2" type="ORF">LMG28138_03856</name>
</gene>
<feature type="domain" description="GST N-terminal" evidence="1">
    <location>
        <begin position="1"/>
        <end position="80"/>
    </location>
</feature>
<organism evidence="2 3">
    <name type="scientific">Pararobbsia alpina</name>
    <dbReference type="NCBI Taxonomy" id="621374"/>
    <lineage>
        <taxon>Bacteria</taxon>
        <taxon>Pseudomonadati</taxon>
        <taxon>Pseudomonadota</taxon>
        <taxon>Betaproteobacteria</taxon>
        <taxon>Burkholderiales</taxon>
        <taxon>Burkholderiaceae</taxon>
        <taxon>Pararobbsia</taxon>
    </lineage>
</organism>